<accession>I4DQM5</accession>
<organism evidence="1">
    <name type="scientific">Papilio xuthus</name>
    <name type="common">Asian swallowtail butterfly</name>
    <dbReference type="NCBI Taxonomy" id="66420"/>
    <lineage>
        <taxon>Eukaryota</taxon>
        <taxon>Metazoa</taxon>
        <taxon>Ecdysozoa</taxon>
        <taxon>Arthropoda</taxon>
        <taxon>Hexapoda</taxon>
        <taxon>Insecta</taxon>
        <taxon>Pterygota</taxon>
        <taxon>Neoptera</taxon>
        <taxon>Endopterygota</taxon>
        <taxon>Lepidoptera</taxon>
        <taxon>Glossata</taxon>
        <taxon>Ditrysia</taxon>
        <taxon>Papilionoidea</taxon>
        <taxon>Papilionidae</taxon>
        <taxon>Papilioninae</taxon>
        <taxon>Papilio</taxon>
    </lineage>
</organism>
<protein>
    <submittedName>
        <fullName evidence="1">Uncharacterized protein</fullName>
    </submittedName>
</protein>
<dbReference type="EMBL" id="AK404469">
    <property type="protein sequence ID" value="BAM20215.1"/>
    <property type="molecule type" value="mRNA"/>
</dbReference>
<reference evidence="1" key="1">
    <citation type="journal article" date="2012" name="BMC Biol.">
        <title>Comprehensive microarray-based analysis for stage-specific larval camouflage pattern-associated genes in the swallowtail butterfly, Papilio xuthus.</title>
        <authorList>
            <person name="Futahashi R."/>
            <person name="Shirataki H."/>
            <person name="Narita T."/>
            <person name="Mita K."/>
            <person name="Fujiwara H."/>
        </authorList>
    </citation>
    <scope>NUCLEOTIDE SEQUENCE</scope>
    <source>
        <tissue evidence="1">Epidermis</tissue>
    </source>
</reference>
<dbReference type="AlphaFoldDB" id="I4DQM5"/>
<evidence type="ECO:0000313" key="1">
    <source>
        <dbReference type="EMBL" id="BAM20215.1"/>
    </source>
</evidence>
<feature type="non-terminal residue" evidence="1">
    <location>
        <position position="1"/>
    </location>
</feature>
<proteinExistence type="evidence at transcript level"/>
<name>I4DQM5_PAPXU</name>
<sequence>CIFTTVQLLVCRDMLFFNINIFDVRLHFIITIKATVEILQILFTQASRYFDIHLLVL</sequence>